<dbReference type="Proteomes" id="UP000298663">
    <property type="component" value="Unassembled WGS sequence"/>
</dbReference>
<sequence length="154" mass="17681">MDKTTFGNYLAVAQMNYEMNPSLLLPKEHVAFVLTLTGDDYDGLKAFVQNQRKTRQEGKKASLLKTWSVVEKINEDLYDRGTKFYIAFMDRVMELPPKAQYLVITAQEKSEKSLDVDAISMWFIIEVAKLDESEQDQMDVIFPGLKNVAKQFAN</sequence>
<keyword evidence="2" id="KW-1185">Reference proteome</keyword>
<gene>
    <name evidence="1" type="ORF">L596_023229</name>
</gene>
<protein>
    <submittedName>
        <fullName evidence="1">Uncharacterized protein</fullName>
    </submittedName>
</protein>
<reference evidence="1 2" key="1">
    <citation type="journal article" date="2015" name="Genome Biol.">
        <title>Comparative genomics of Steinernema reveals deeply conserved gene regulatory networks.</title>
        <authorList>
            <person name="Dillman A.R."/>
            <person name="Macchietto M."/>
            <person name="Porter C.F."/>
            <person name="Rogers A."/>
            <person name="Williams B."/>
            <person name="Antoshechkin I."/>
            <person name="Lee M.M."/>
            <person name="Goodwin Z."/>
            <person name="Lu X."/>
            <person name="Lewis E.E."/>
            <person name="Goodrich-Blair H."/>
            <person name="Stock S.P."/>
            <person name="Adams B.J."/>
            <person name="Sternberg P.W."/>
            <person name="Mortazavi A."/>
        </authorList>
    </citation>
    <scope>NUCLEOTIDE SEQUENCE [LARGE SCALE GENOMIC DNA]</scope>
    <source>
        <strain evidence="1 2">ALL</strain>
    </source>
</reference>
<dbReference type="EMBL" id="AZBU02000008">
    <property type="protein sequence ID" value="TKR67013.1"/>
    <property type="molecule type" value="Genomic_DNA"/>
</dbReference>
<comment type="caution">
    <text evidence="1">The sequence shown here is derived from an EMBL/GenBank/DDBJ whole genome shotgun (WGS) entry which is preliminary data.</text>
</comment>
<name>A0A4U5MDU0_STECR</name>
<evidence type="ECO:0000313" key="2">
    <source>
        <dbReference type="Proteomes" id="UP000298663"/>
    </source>
</evidence>
<accession>A0A4U5MDU0</accession>
<dbReference type="AlphaFoldDB" id="A0A4U5MDU0"/>
<dbReference type="Gene3D" id="1.20.120.1100">
    <property type="match status" value="1"/>
</dbReference>
<reference evidence="1 2" key="2">
    <citation type="journal article" date="2019" name="G3 (Bethesda)">
        <title>Hybrid Assembly of the Genome of the Entomopathogenic Nematode Steinernema carpocapsae Identifies the X-Chromosome.</title>
        <authorList>
            <person name="Serra L."/>
            <person name="Macchietto M."/>
            <person name="Macias-Munoz A."/>
            <person name="McGill C.J."/>
            <person name="Rodriguez I.M."/>
            <person name="Rodriguez B."/>
            <person name="Murad R."/>
            <person name="Mortazavi A."/>
        </authorList>
    </citation>
    <scope>NUCLEOTIDE SEQUENCE [LARGE SCALE GENOMIC DNA]</scope>
    <source>
        <strain evidence="1 2">ALL</strain>
    </source>
</reference>
<evidence type="ECO:0000313" key="1">
    <source>
        <dbReference type="EMBL" id="TKR67013.1"/>
    </source>
</evidence>
<proteinExistence type="predicted"/>
<organism evidence="1 2">
    <name type="scientific">Steinernema carpocapsae</name>
    <name type="common">Entomopathogenic nematode</name>
    <dbReference type="NCBI Taxonomy" id="34508"/>
    <lineage>
        <taxon>Eukaryota</taxon>
        <taxon>Metazoa</taxon>
        <taxon>Ecdysozoa</taxon>
        <taxon>Nematoda</taxon>
        <taxon>Chromadorea</taxon>
        <taxon>Rhabditida</taxon>
        <taxon>Tylenchina</taxon>
        <taxon>Panagrolaimomorpha</taxon>
        <taxon>Strongyloidoidea</taxon>
        <taxon>Steinernematidae</taxon>
        <taxon>Steinernema</taxon>
    </lineage>
</organism>